<proteinExistence type="predicted"/>
<evidence type="ECO:0000313" key="2">
    <source>
        <dbReference type="Proteomes" id="UP000239866"/>
    </source>
</evidence>
<dbReference type="EMBL" id="PXNP01000097">
    <property type="protein sequence ID" value="PSF05658.1"/>
    <property type="molecule type" value="Genomic_DNA"/>
</dbReference>
<keyword evidence="2" id="KW-1185">Reference proteome</keyword>
<dbReference type="Proteomes" id="UP000239866">
    <property type="component" value="Unassembled WGS sequence"/>
</dbReference>
<evidence type="ECO:0000313" key="1">
    <source>
        <dbReference type="EMBL" id="PSF05658.1"/>
    </source>
</evidence>
<gene>
    <name evidence="1" type="ORF">C7H09_13435</name>
</gene>
<name>A0A2T1K6I5_9GAMM</name>
<sequence length="64" mass="6911">MGSVRPSDATANWRVAWSKLHGSLKPWLLAKPTMSATADASIGSGTVRVIRKREISTAGFARTR</sequence>
<accession>A0A2T1K6I5</accession>
<organism evidence="1 2">
    <name type="scientific">Marinobacter fuscus</name>
    <dbReference type="NCBI Taxonomy" id="2109942"/>
    <lineage>
        <taxon>Bacteria</taxon>
        <taxon>Pseudomonadati</taxon>
        <taxon>Pseudomonadota</taxon>
        <taxon>Gammaproteobacteria</taxon>
        <taxon>Pseudomonadales</taxon>
        <taxon>Marinobacteraceae</taxon>
        <taxon>Marinobacter</taxon>
    </lineage>
</organism>
<protein>
    <submittedName>
        <fullName evidence="1">Uncharacterized protein</fullName>
    </submittedName>
</protein>
<reference evidence="1 2" key="1">
    <citation type="submission" date="2018-03" db="EMBL/GenBank/DDBJ databases">
        <title>Marinobacter brunus sp. nov., a marine bacterium of Gamma-proteobacteria isolated from the surface seawater of the South China Sea.</title>
        <authorList>
            <person name="Cheng H."/>
            <person name="Wu Y.-H."/>
            <person name="Xamxidin M."/>
            <person name="Xu X.-W."/>
        </authorList>
    </citation>
    <scope>NUCLEOTIDE SEQUENCE [LARGE SCALE GENOMIC DNA]</scope>
    <source>
        <strain evidence="1 2">NH169-3</strain>
    </source>
</reference>
<dbReference type="AlphaFoldDB" id="A0A2T1K6I5"/>
<comment type="caution">
    <text evidence="1">The sequence shown here is derived from an EMBL/GenBank/DDBJ whole genome shotgun (WGS) entry which is preliminary data.</text>
</comment>